<dbReference type="RefSeq" id="WP_153654648.1">
    <property type="nucleotide sequence ID" value="NZ_CP045737.1"/>
</dbReference>
<evidence type="ECO:0000313" key="1">
    <source>
        <dbReference type="EMBL" id="QGG42844.1"/>
    </source>
</evidence>
<evidence type="ECO:0000313" key="2">
    <source>
        <dbReference type="Proteomes" id="UP000392064"/>
    </source>
</evidence>
<protein>
    <recommendedName>
        <fullName evidence="3">PRC-barrel domain-containing protein</fullName>
    </recommendedName>
</protein>
<evidence type="ECO:0008006" key="3">
    <source>
        <dbReference type="Google" id="ProtNLM"/>
    </source>
</evidence>
<sequence>MTEDPERELTLTQLLATRIRTADGRSLGRLRDLRIERLAPGSPVDRVLLGAGRGDRYVLPWSMLYLTPDDSVASTLRLRSEEIGSHRVVDAEPAPPGSGAVWLGRDVLDSQVVDLSGSRLSRVSEVLLRVDHHGAPVPVAVDLGVGALMARIGLRAAARHLPRVIVPWDDLYLASAGGHRSELAVSTDRLGRRDASVVAEIIARLPLRRSAEVLQAVPSSRAATALAASNRALRHRLVRLLPARRSDAPVVTHDPDSVTDGRRLLRTAGWRVPRPRRTSR</sequence>
<gene>
    <name evidence="1" type="ORF">GEV26_16490</name>
</gene>
<organism evidence="1 2">
    <name type="scientific">Aeromicrobium yanjiei</name>
    <dbReference type="NCBI Taxonomy" id="2662028"/>
    <lineage>
        <taxon>Bacteria</taxon>
        <taxon>Bacillati</taxon>
        <taxon>Actinomycetota</taxon>
        <taxon>Actinomycetes</taxon>
        <taxon>Propionibacteriales</taxon>
        <taxon>Nocardioidaceae</taxon>
        <taxon>Aeromicrobium</taxon>
    </lineage>
</organism>
<dbReference type="EMBL" id="CP045737">
    <property type="protein sequence ID" value="QGG42844.1"/>
    <property type="molecule type" value="Genomic_DNA"/>
</dbReference>
<proteinExistence type="predicted"/>
<dbReference type="Proteomes" id="UP000392064">
    <property type="component" value="Chromosome"/>
</dbReference>
<reference evidence="1 2" key="1">
    <citation type="submission" date="2019-11" db="EMBL/GenBank/DDBJ databases">
        <authorList>
            <person name="Li J."/>
        </authorList>
    </citation>
    <scope>NUCLEOTIDE SEQUENCE [LARGE SCALE GENOMIC DNA]</scope>
    <source>
        <strain evidence="1 2">MF47</strain>
    </source>
</reference>
<keyword evidence="2" id="KW-1185">Reference proteome</keyword>
<dbReference type="AlphaFoldDB" id="A0A5Q2MIB3"/>
<accession>A0A5Q2MIB3</accession>
<name>A0A5Q2MIB3_9ACTN</name>
<dbReference type="KEGG" id="aef:GEV26_16490"/>